<comment type="caution">
    <text evidence="4">The sequence shown here is derived from an EMBL/GenBank/DDBJ whole genome shotgun (WGS) entry which is preliminary data.</text>
</comment>
<dbReference type="SUPFAM" id="SSF53639">
    <property type="entry name" value="AraD/HMP-PK domain-like"/>
    <property type="match status" value="1"/>
</dbReference>
<dbReference type="GO" id="GO:0016832">
    <property type="term" value="F:aldehyde-lyase activity"/>
    <property type="evidence" value="ECO:0007669"/>
    <property type="project" value="TreeGrafter"/>
</dbReference>
<evidence type="ECO:0000259" key="3">
    <source>
        <dbReference type="SMART" id="SM01007"/>
    </source>
</evidence>
<dbReference type="GO" id="GO:0005829">
    <property type="term" value="C:cytosol"/>
    <property type="evidence" value="ECO:0007669"/>
    <property type="project" value="TreeGrafter"/>
</dbReference>
<dbReference type="InterPro" id="IPR001303">
    <property type="entry name" value="Aldolase_II/adducin_N"/>
</dbReference>
<reference evidence="4 5" key="1">
    <citation type="submission" date="2021-12" db="EMBL/GenBank/DDBJ databases">
        <title>Genome sequencing of bacteria with rrn-lacking chromosome and rrn-plasmid.</title>
        <authorList>
            <person name="Anda M."/>
            <person name="Iwasaki W."/>
        </authorList>
    </citation>
    <scope>NUCLEOTIDE SEQUENCE [LARGE SCALE GENOMIC DNA]</scope>
    <source>
        <strain evidence="4 5">NBRC 15940</strain>
    </source>
</reference>
<evidence type="ECO:0000313" key="5">
    <source>
        <dbReference type="Proteomes" id="UP001310022"/>
    </source>
</evidence>
<evidence type="ECO:0000256" key="1">
    <source>
        <dbReference type="ARBA" id="ARBA00022723"/>
    </source>
</evidence>
<dbReference type="PANTHER" id="PTHR22789">
    <property type="entry name" value="FUCULOSE PHOSPHATE ALDOLASE"/>
    <property type="match status" value="1"/>
</dbReference>
<dbReference type="Pfam" id="PF00596">
    <property type="entry name" value="Aldolase_II"/>
    <property type="match status" value="1"/>
</dbReference>
<feature type="domain" description="Class II aldolase/adducin N-terminal" evidence="3">
    <location>
        <begin position="13"/>
        <end position="238"/>
    </location>
</feature>
<keyword evidence="1" id="KW-0479">Metal-binding</keyword>
<dbReference type="NCBIfam" id="NF002963">
    <property type="entry name" value="PRK03634.1"/>
    <property type="match status" value="1"/>
</dbReference>
<dbReference type="PANTHER" id="PTHR22789:SF0">
    <property type="entry name" value="3-OXO-TETRONATE 4-PHOSPHATE DECARBOXYLASE-RELATED"/>
    <property type="match status" value="1"/>
</dbReference>
<evidence type="ECO:0000256" key="2">
    <source>
        <dbReference type="ARBA" id="ARBA00023239"/>
    </source>
</evidence>
<gene>
    <name evidence="4" type="primary">rhaD</name>
    <name evidence="4" type="ORF">PEDI_45930</name>
</gene>
<dbReference type="Proteomes" id="UP001310022">
    <property type="component" value="Unassembled WGS sequence"/>
</dbReference>
<proteinExistence type="predicted"/>
<dbReference type="Gene3D" id="3.40.225.10">
    <property type="entry name" value="Class II aldolase/adducin N-terminal domain"/>
    <property type="match status" value="1"/>
</dbReference>
<dbReference type="InterPro" id="IPR036409">
    <property type="entry name" value="Aldolase_II/adducin_N_sf"/>
</dbReference>
<protein>
    <submittedName>
        <fullName evidence="4">Rhamnulose-1-phosphate aldolase</fullName>
    </submittedName>
</protein>
<organism evidence="4 5">
    <name type="scientific">Persicobacter diffluens</name>
    <dbReference type="NCBI Taxonomy" id="981"/>
    <lineage>
        <taxon>Bacteria</taxon>
        <taxon>Pseudomonadati</taxon>
        <taxon>Bacteroidota</taxon>
        <taxon>Cytophagia</taxon>
        <taxon>Cytophagales</taxon>
        <taxon>Persicobacteraceae</taxon>
        <taxon>Persicobacter</taxon>
    </lineage>
</organism>
<name>A0AAN4W1N7_9BACT</name>
<keyword evidence="2" id="KW-0456">Lyase</keyword>
<accession>A0AAN4W1N7</accession>
<dbReference type="SMART" id="SM01007">
    <property type="entry name" value="Aldolase_II"/>
    <property type="match status" value="1"/>
</dbReference>
<dbReference type="InterPro" id="IPR050197">
    <property type="entry name" value="Aldolase_class_II_sugar_metab"/>
</dbReference>
<keyword evidence="5" id="KW-1185">Reference proteome</keyword>
<dbReference type="EMBL" id="BQKE01000004">
    <property type="protein sequence ID" value="GJM64041.1"/>
    <property type="molecule type" value="Genomic_DNA"/>
</dbReference>
<dbReference type="RefSeq" id="WP_338239129.1">
    <property type="nucleotide sequence ID" value="NZ_BQKE01000004.1"/>
</dbReference>
<dbReference type="AlphaFoldDB" id="A0AAN4W1N7"/>
<evidence type="ECO:0000313" key="4">
    <source>
        <dbReference type="EMBL" id="GJM64041.1"/>
    </source>
</evidence>
<sequence length="268" mass="30120">MKNLPNKVKQEIAKVSEIAGYLWQREWAERNAGNISINLTELFGEERPYNEGRVFDFNFPEAAANMMIFVSGTGCHLRHLVNRIEEVGCIIAINADANGYSIIWGGEKENFKPTSELISHIKIHLFNEVNNPSHKAVVHTHPNELIVLSHHPIFQEEEKLNHSLWKMCPEVRVFVPRGVDCTPYALSGTEALADITIKGLEKRDVILWEKHGALATGEDVEAAFDYLDVANKGAKLLLSCWQAGFEPIGLSDPEMEELEGLMMEMGLI</sequence>
<dbReference type="GO" id="GO:0019323">
    <property type="term" value="P:pentose catabolic process"/>
    <property type="evidence" value="ECO:0007669"/>
    <property type="project" value="TreeGrafter"/>
</dbReference>
<dbReference type="GO" id="GO:0046872">
    <property type="term" value="F:metal ion binding"/>
    <property type="evidence" value="ECO:0007669"/>
    <property type="project" value="UniProtKB-KW"/>
</dbReference>